<keyword evidence="9" id="KW-0862">Zinc</keyword>
<evidence type="ECO:0000256" key="11">
    <source>
        <dbReference type="ARBA" id="ARBA00049303"/>
    </source>
</evidence>
<gene>
    <name evidence="15" type="ORF">Cfor_01250</name>
</gene>
<dbReference type="GO" id="GO:0008270">
    <property type="term" value="F:zinc ion binding"/>
    <property type="evidence" value="ECO:0007669"/>
    <property type="project" value="UniProtKB-KW"/>
</dbReference>
<keyword evidence="5 12" id="KW-0808">Transferase</keyword>
<dbReference type="GO" id="GO:0035242">
    <property type="term" value="F:protein-arginine omega-N asymmetric methyltransferase activity"/>
    <property type="evidence" value="ECO:0007669"/>
    <property type="project" value="UniProtKB-EC"/>
</dbReference>
<evidence type="ECO:0000256" key="5">
    <source>
        <dbReference type="ARBA" id="ARBA00022679"/>
    </source>
</evidence>
<evidence type="ECO:0000256" key="2">
    <source>
        <dbReference type="ARBA" id="ARBA00011925"/>
    </source>
</evidence>
<dbReference type="PANTHER" id="PTHR11006">
    <property type="entry name" value="PROTEIN ARGININE N-METHYLTRANSFERASE"/>
    <property type="match status" value="1"/>
</dbReference>
<evidence type="ECO:0000256" key="1">
    <source>
        <dbReference type="ARBA" id="ARBA00004514"/>
    </source>
</evidence>
<evidence type="ECO:0000256" key="10">
    <source>
        <dbReference type="ARBA" id="ARBA00047384"/>
    </source>
</evidence>
<reference evidence="16" key="1">
    <citation type="submission" date="2020-01" db="EMBL/GenBank/DDBJ databases">
        <title>Draft genome sequence of the Termite Coptotermes fromosanus.</title>
        <authorList>
            <person name="Itakura S."/>
            <person name="Yosikawa Y."/>
            <person name="Umezawa K."/>
        </authorList>
    </citation>
    <scope>NUCLEOTIDE SEQUENCE [LARGE SCALE GENOMIC DNA]</scope>
</reference>
<dbReference type="GO" id="GO:0032259">
    <property type="term" value="P:methylation"/>
    <property type="evidence" value="ECO:0007669"/>
    <property type="project" value="UniProtKB-KW"/>
</dbReference>
<keyword evidence="3" id="KW-0963">Cytoplasm</keyword>
<evidence type="ECO:0000256" key="6">
    <source>
        <dbReference type="ARBA" id="ARBA00022691"/>
    </source>
</evidence>
<keyword evidence="7" id="KW-0479">Metal-binding</keyword>
<dbReference type="InterPro" id="IPR055135">
    <property type="entry name" value="PRMT_dom"/>
</dbReference>
<sequence length="547" mass="61608">MASVGDVSVLCNESDSADSEDDSDWKEFDVDADSTDHVFCLFCHEMFGTVSEAVSHCCIDHNFDLVKLKTRFNMDCYGYIKLVNFIRSHCPDACLVMSATEPIWEKEEYMKPVKPDDPWLMYDFDDIEVPSSVTLPETSSSTSFHVNTEDGLVSLSAQHFAELQQTVQRLASKVHEKDSELSVLMESVEKMRHLAQELVVGGEREGDVPVPAQCMQAMKLRDDEGYFNTYSHFSIHHEMLSDHVRMSSYRDALLHNTALLKDKTVLDLGCGTGILSMFAASAGAQKVIAIDQSDIIYHAMDIVRENKLSHKIQLLKGCIESTELPQKHVDVIVSEWMGYFLLFEGMLDSVIYARDHHLAEGGLLLPNRCSMSLVGLSDTDRHAELVGFWTDVYGYRMTSLQHAVVREATIEVVPPDKVITSTCLLRELDLNTCSTSSLDFSSELKLEATADGSITAFVGYFDVFFDLPHPVSFSTAPHEKSTHWKQTVFLVEEPITVKQVKFISTYYTGVLTLWHQKSTIDCMQCDVEKTKHQLKSSPRTCKVRVVN</sequence>
<dbReference type="InterPro" id="IPR025799">
    <property type="entry name" value="Arg_MeTrfase"/>
</dbReference>
<dbReference type="SUPFAM" id="SSF57667">
    <property type="entry name" value="beta-beta-alpha zinc fingers"/>
    <property type="match status" value="1"/>
</dbReference>
<feature type="domain" description="Protein arginine N-methyltransferase 3-like C2H2 zinc finger" evidence="13">
    <location>
        <begin position="69"/>
        <end position="112"/>
    </location>
</feature>
<organism evidence="15 16">
    <name type="scientific">Coptotermes formosanus</name>
    <name type="common">Formosan subterranean termite</name>
    <dbReference type="NCBI Taxonomy" id="36987"/>
    <lineage>
        <taxon>Eukaryota</taxon>
        <taxon>Metazoa</taxon>
        <taxon>Ecdysozoa</taxon>
        <taxon>Arthropoda</taxon>
        <taxon>Hexapoda</taxon>
        <taxon>Insecta</taxon>
        <taxon>Pterygota</taxon>
        <taxon>Neoptera</taxon>
        <taxon>Polyneoptera</taxon>
        <taxon>Dictyoptera</taxon>
        <taxon>Blattodea</taxon>
        <taxon>Blattoidea</taxon>
        <taxon>Termitoidae</taxon>
        <taxon>Rhinotermitidae</taxon>
        <taxon>Coptotermes</taxon>
    </lineage>
</organism>
<dbReference type="GO" id="GO:0005829">
    <property type="term" value="C:cytosol"/>
    <property type="evidence" value="ECO:0007669"/>
    <property type="project" value="UniProtKB-SubCell"/>
</dbReference>
<keyword evidence="4 12" id="KW-0489">Methyltransferase</keyword>
<evidence type="ECO:0000256" key="3">
    <source>
        <dbReference type="ARBA" id="ARBA00022490"/>
    </source>
</evidence>
<keyword evidence="16" id="KW-1185">Reference proteome</keyword>
<comment type="subcellular location">
    <subcellularLocation>
        <location evidence="1">Cytoplasm</location>
        <location evidence="1">Cytosol</location>
    </subcellularLocation>
</comment>
<dbReference type="Pfam" id="PF06325">
    <property type="entry name" value="PrmA"/>
    <property type="match status" value="1"/>
</dbReference>
<keyword evidence="6 12" id="KW-0949">S-adenosyl-L-methionine</keyword>
<evidence type="ECO:0000259" key="13">
    <source>
        <dbReference type="Pfam" id="PF21137"/>
    </source>
</evidence>
<evidence type="ECO:0000256" key="9">
    <source>
        <dbReference type="ARBA" id="ARBA00022833"/>
    </source>
</evidence>
<dbReference type="SUPFAM" id="SSF53335">
    <property type="entry name" value="S-adenosyl-L-methionine-dependent methyltransferases"/>
    <property type="match status" value="1"/>
</dbReference>
<comment type="caution">
    <text evidence="15">The sequence shown here is derived from an EMBL/GenBank/DDBJ whole genome shotgun (WGS) entry which is preliminary data.</text>
</comment>
<evidence type="ECO:0000313" key="15">
    <source>
        <dbReference type="EMBL" id="GFG29374.1"/>
    </source>
</evidence>
<feature type="domain" description="Protein arginine N-methyltransferase" evidence="14">
    <location>
        <begin position="369"/>
        <end position="504"/>
    </location>
</feature>
<dbReference type="InterPro" id="IPR036236">
    <property type="entry name" value="Znf_C2H2_sf"/>
</dbReference>
<dbReference type="GO" id="GO:0005634">
    <property type="term" value="C:nucleus"/>
    <property type="evidence" value="ECO:0007669"/>
    <property type="project" value="TreeGrafter"/>
</dbReference>
<dbReference type="PANTHER" id="PTHR11006:SF53">
    <property type="entry name" value="PROTEIN ARGININE N-METHYLTRANSFERASE 3"/>
    <property type="match status" value="1"/>
</dbReference>
<evidence type="ECO:0000256" key="8">
    <source>
        <dbReference type="ARBA" id="ARBA00022771"/>
    </source>
</evidence>
<evidence type="ECO:0000256" key="4">
    <source>
        <dbReference type="ARBA" id="ARBA00022603"/>
    </source>
</evidence>
<dbReference type="GO" id="GO:0042054">
    <property type="term" value="F:histone methyltransferase activity"/>
    <property type="evidence" value="ECO:0007669"/>
    <property type="project" value="TreeGrafter"/>
</dbReference>
<dbReference type="Proteomes" id="UP000502823">
    <property type="component" value="Unassembled WGS sequence"/>
</dbReference>
<dbReference type="Gene3D" id="3.40.50.150">
    <property type="entry name" value="Vaccinia Virus protein VP39"/>
    <property type="match status" value="1"/>
</dbReference>
<accession>A0A6L2PAE6</accession>
<dbReference type="EC" id="2.1.1.319" evidence="2"/>
<evidence type="ECO:0000256" key="12">
    <source>
        <dbReference type="PROSITE-ProRule" id="PRU01015"/>
    </source>
</evidence>
<proteinExistence type="predicted"/>
<name>A0A6L2PAE6_COPFO</name>
<evidence type="ECO:0000313" key="16">
    <source>
        <dbReference type="Proteomes" id="UP000502823"/>
    </source>
</evidence>
<dbReference type="AlphaFoldDB" id="A0A6L2PAE6"/>
<dbReference type="InParanoid" id="A0A6L2PAE6"/>
<dbReference type="FunCoup" id="A0A6L2PAE6">
    <property type="interactions" value="955"/>
</dbReference>
<evidence type="ECO:0000259" key="14">
    <source>
        <dbReference type="Pfam" id="PF22528"/>
    </source>
</evidence>
<dbReference type="Pfam" id="PF22528">
    <property type="entry name" value="PRMT_C"/>
    <property type="match status" value="1"/>
</dbReference>
<dbReference type="EMBL" id="BLKM01006964">
    <property type="protein sequence ID" value="GFG29374.1"/>
    <property type="molecule type" value="Genomic_DNA"/>
</dbReference>
<keyword evidence="8" id="KW-0863">Zinc-finger</keyword>
<comment type="catalytic activity">
    <reaction evidence="10">
        <text>L-arginyl-[protein] + 2 S-adenosyl-L-methionine = N(omega),N(omega)-dimethyl-L-arginyl-[protein] + 2 S-adenosyl-L-homocysteine + 2 H(+)</text>
        <dbReference type="Rhea" id="RHEA:48096"/>
        <dbReference type="Rhea" id="RHEA-COMP:10532"/>
        <dbReference type="Rhea" id="RHEA-COMP:11991"/>
        <dbReference type="ChEBI" id="CHEBI:15378"/>
        <dbReference type="ChEBI" id="CHEBI:29965"/>
        <dbReference type="ChEBI" id="CHEBI:57856"/>
        <dbReference type="ChEBI" id="CHEBI:59789"/>
        <dbReference type="ChEBI" id="CHEBI:61897"/>
        <dbReference type="EC" id="2.1.1.319"/>
    </reaction>
    <physiologicalReaction direction="left-to-right" evidence="10">
        <dbReference type="Rhea" id="RHEA:48097"/>
    </physiologicalReaction>
</comment>
<protein>
    <recommendedName>
        <fullName evidence="2">type I protein arginine methyltransferase</fullName>
        <ecNumber evidence="2">2.1.1.319</ecNumber>
    </recommendedName>
</protein>
<dbReference type="Gene3D" id="2.70.160.11">
    <property type="entry name" value="Hnrnp arginine n-methyltransferase1"/>
    <property type="match status" value="1"/>
</dbReference>
<dbReference type="PROSITE" id="PS51678">
    <property type="entry name" value="SAM_MT_PRMT"/>
    <property type="match status" value="1"/>
</dbReference>
<dbReference type="InterPro" id="IPR029063">
    <property type="entry name" value="SAM-dependent_MTases_sf"/>
</dbReference>
<dbReference type="FunFam" id="3.40.50.150:FF:000003">
    <property type="entry name" value="Blast:Protein arginine N-methyltransferase 1"/>
    <property type="match status" value="1"/>
</dbReference>
<dbReference type="CDD" id="cd02440">
    <property type="entry name" value="AdoMet_MTases"/>
    <property type="match status" value="1"/>
</dbReference>
<dbReference type="InterPro" id="IPR049482">
    <property type="entry name" value="ANM3-like_C2H2_Zf"/>
</dbReference>
<dbReference type="Pfam" id="PF21137">
    <property type="entry name" value="ANM3_C2H2_Zf"/>
    <property type="match status" value="1"/>
</dbReference>
<comment type="catalytic activity">
    <reaction evidence="11">
        <text>L-arginyl-[protein] + S-adenosyl-L-methionine = N(omega)-methyl-L-arginyl-[protein] + S-adenosyl-L-homocysteine + H(+)</text>
        <dbReference type="Rhea" id="RHEA:48100"/>
        <dbReference type="Rhea" id="RHEA-COMP:10532"/>
        <dbReference type="Rhea" id="RHEA-COMP:11990"/>
        <dbReference type="ChEBI" id="CHEBI:15378"/>
        <dbReference type="ChEBI" id="CHEBI:29965"/>
        <dbReference type="ChEBI" id="CHEBI:57856"/>
        <dbReference type="ChEBI" id="CHEBI:59789"/>
        <dbReference type="ChEBI" id="CHEBI:65280"/>
    </reaction>
    <physiologicalReaction direction="left-to-right" evidence="11">
        <dbReference type="Rhea" id="RHEA:48101"/>
    </physiologicalReaction>
</comment>
<dbReference type="OrthoDB" id="7848332at2759"/>
<evidence type="ECO:0000256" key="7">
    <source>
        <dbReference type="ARBA" id="ARBA00022723"/>
    </source>
</evidence>